<keyword evidence="3" id="KW-1185">Reference proteome</keyword>
<feature type="compositionally biased region" description="Acidic residues" evidence="1">
    <location>
        <begin position="227"/>
        <end position="249"/>
    </location>
</feature>
<feature type="region of interest" description="Disordered" evidence="1">
    <location>
        <begin position="467"/>
        <end position="488"/>
    </location>
</feature>
<feature type="compositionally biased region" description="Low complexity" evidence="1">
    <location>
        <begin position="339"/>
        <end position="348"/>
    </location>
</feature>
<feature type="compositionally biased region" description="Low complexity" evidence="1">
    <location>
        <begin position="424"/>
        <end position="440"/>
    </location>
</feature>
<evidence type="ECO:0000313" key="2">
    <source>
        <dbReference type="EMBL" id="KIJ41911.1"/>
    </source>
</evidence>
<feature type="region of interest" description="Disordered" evidence="1">
    <location>
        <begin position="424"/>
        <end position="450"/>
    </location>
</feature>
<feature type="region of interest" description="Disordered" evidence="1">
    <location>
        <begin position="306"/>
        <end position="348"/>
    </location>
</feature>
<dbReference type="AlphaFoldDB" id="A0A0C9VUJ1"/>
<feature type="compositionally biased region" description="Polar residues" evidence="1">
    <location>
        <begin position="306"/>
        <end position="319"/>
    </location>
</feature>
<accession>A0A0C9VUJ1</accession>
<dbReference type="Proteomes" id="UP000054279">
    <property type="component" value="Unassembled WGS sequence"/>
</dbReference>
<name>A0A0C9VUJ1_SPHS4</name>
<dbReference type="EMBL" id="KN837133">
    <property type="protein sequence ID" value="KIJ41911.1"/>
    <property type="molecule type" value="Genomic_DNA"/>
</dbReference>
<gene>
    <name evidence="2" type="ORF">M422DRAFT_780141</name>
</gene>
<proteinExistence type="predicted"/>
<dbReference type="OrthoDB" id="39175at2759"/>
<feature type="region of interest" description="Disordered" evidence="1">
    <location>
        <begin position="215"/>
        <end position="253"/>
    </location>
</feature>
<evidence type="ECO:0000313" key="3">
    <source>
        <dbReference type="Proteomes" id="UP000054279"/>
    </source>
</evidence>
<feature type="region of interest" description="Disordered" evidence="1">
    <location>
        <begin position="60"/>
        <end position="118"/>
    </location>
</feature>
<organism evidence="2 3">
    <name type="scientific">Sphaerobolus stellatus (strain SS14)</name>
    <dbReference type="NCBI Taxonomy" id="990650"/>
    <lineage>
        <taxon>Eukaryota</taxon>
        <taxon>Fungi</taxon>
        <taxon>Dikarya</taxon>
        <taxon>Basidiomycota</taxon>
        <taxon>Agaricomycotina</taxon>
        <taxon>Agaricomycetes</taxon>
        <taxon>Phallomycetidae</taxon>
        <taxon>Geastrales</taxon>
        <taxon>Sphaerobolaceae</taxon>
        <taxon>Sphaerobolus</taxon>
    </lineage>
</organism>
<evidence type="ECO:0000256" key="1">
    <source>
        <dbReference type="SAM" id="MobiDB-lite"/>
    </source>
</evidence>
<protein>
    <submittedName>
        <fullName evidence="2">Uncharacterized protein</fullName>
    </submittedName>
</protein>
<dbReference type="HOGENOM" id="CLU_354571_0_0_1"/>
<reference evidence="2 3" key="1">
    <citation type="submission" date="2014-06" db="EMBL/GenBank/DDBJ databases">
        <title>Evolutionary Origins and Diversification of the Mycorrhizal Mutualists.</title>
        <authorList>
            <consortium name="DOE Joint Genome Institute"/>
            <consortium name="Mycorrhizal Genomics Consortium"/>
            <person name="Kohler A."/>
            <person name="Kuo A."/>
            <person name="Nagy L.G."/>
            <person name="Floudas D."/>
            <person name="Copeland A."/>
            <person name="Barry K.W."/>
            <person name="Cichocki N."/>
            <person name="Veneault-Fourrey C."/>
            <person name="LaButti K."/>
            <person name="Lindquist E.A."/>
            <person name="Lipzen A."/>
            <person name="Lundell T."/>
            <person name="Morin E."/>
            <person name="Murat C."/>
            <person name="Riley R."/>
            <person name="Ohm R."/>
            <person name="Sun H."/>
            <person name="Tunlid A."/>
            <person name="Henrissat B."/>
            <person name="Grigoriev I.V."/>
            <person name="Hibbett D.S."/>
            <person name="Martin F."/>
        </authorList>
    </citation>
    <scope>NUCLEOTIDE SEQUENCE [LARGE SCALE GENOMIC DNA]</scope>
    <source>
        <strain evidence="2 3">SS14</strain>
    </source>
</reference>
<sequence>MHKCAQFGCDGVSLRAGPISHAGSRSCSVVVFVFASLPPCHRVCCEWIVRPAPADPLFNHPAPLHRRRPQTAHAVSVQNPPRVNSRKGRENREALSAVCQGEGGSSSRGEESGADGGQVVGAIEGTQAGIGGQGQRSMSLDSTMGMASRATSLAPMPETSATMPNPTSLLGATERAALLSVEKGGLSTSSTSAGATATAVTANMGPKGYGLAGFKKSATQDKGGGGGDDESDEEWSSDGSESDVWDEEAEKSWVDEGNAMASSHSTMVKEGAAERQLYPIALPAKDEPLRLIARLSMEEAEEIVFNPSSSAFQDSTQDSKPFKKCRSPSSQQHQRDRSSSSPGSSRSSIPYEPFVSFNILHYAKHLAATSLINGIKSVEMTQMYFLMSVYGLPACRWEEDRSWFYGRLAGRIATDLNLNLMSTSSTNSSTSTTTQGTISTKPPNWSSAVQFGKPARLEDEAVKEAKEWENNNKHQGGENKHKEGEAKGRGDKFDVHLVAFTELLKVMSRFHESVGGAGIKDAADWSYEHESHKNDPGCVFRAKGLPLFENYMCLVMYSFGFEDAWKRHKGSGAELGDIIFFDKCLQSATAVVKQLCDVYAPRGYLKYAPDCYFVMGGFSAAFMLKVNTLPEFSSLLYPTQHERIISLVQRFVEMLVSPVASIDETHTPMLYVKLLHGQVKHVLAPEKEAQVNAESVVHTPDLTQWDFAAFMSSSENAGANTDGWSTSEADRARRRYGGVPVANGYEYSYNGVGGVEGGQGQDNMELCEGDYLATMQAVSNKQWMNTLLIPDF</sequence>